<organism evidence="2 3">
    <name type="scientific">Chrysosporum bergii ANA360D</name>
    <dbReference type="NCBI Taxonomy" id="617107"/>
    <lineage>
        <taxon>Bacteria</taxon>
        <taxon>Bacillati</taxon>
        <taxon>Cyanobacteriota</taxon>
        <taxon>Cyanophyceae</taxon>
        <taxon>Nostocales</taxon>
        <taxon>Nodulariaceae</taxon>
        <taxon>Chrysosporum</taxon>
    </lineage>
</organism>
<evidence type="ECO:0000313" key="3">
    <source>
        <dbReference type="Proteomes" id="UP001159387"/>
    </source>
</evidence>
<accession>A0AA43GUL4</accession>
<dbReference type="RefSeq" id="WP_280655490.1">
    <property type="nucleotide sequence ID" value="NZ_JANQDH010000092.1"/>
</dbReference>
<keyword evidence="1" id="KW-0732">Signal</keyword>
<evidence type="ECO:0000313" key="2">
    <source>
        <dbReference type="EMBL" id="MDH6061520.1"/>
    </source>
</evidence>
<dbReference type="Proteomes" id="UP001159387">
    <property type="component" value="Unassembled WGS sequence"/>
</dbReference>
<sequence>MKVLTMVALSGAAALVGLTVAMATTNPSRAEYEDYATQRLTNILKQDICQKTTNFLENVIKSQCEGLVDQFNPQMRDILANSTQAQNFLIFSIYTTDLRLSSLVPIYKFETVGALNNFYTYKAQQQ</sequence>
<gene>
    <name evidence="2" type="ORF">NWP17_13915</name>
</gene>
<dbReference type="AlphaFoldDB" id="A0AA43GUL4"/>
<dbReference type="EMBL" id="JANQDH010000092">
    <property type="protein sequence ID" value="MDH6061520.1"/>
    <property type="molecule type" value="Genomic_DNA"/>
</dbReference>
<reference evidence="2 3" key="1">
    <citation type="journal article" date="2023" name="J. Phycol.">
        <title>Chrysosporum ovalisporum is synonymous with the true-branching cyanobacterium Umezakia natans (Nostocales/Aphanizomenonaceae).</title>
        <authorList>
            <person name="McGregor G.B."/>
            <person name="Sendall B.C."/>
            <person name="Niiyama Y."/>
            <person name="Tuji A."/>
            <person name="Willis A."/>
        </authorList>
    </citation>
    <scope>NUCLEOTIDE SEQUENCE [LARGE SCALE GENOMIC DNA]</scope>
    <source>
        <strain evidence="2 3">ANA360D</strain>
    </source>
</reference>
<protein>
    <submittedName>
        <fullName evidence="2">DUF4359 domain-containing protein</fullName>
    </submittedName>
</protein>
<dbReference type="Pfam" id="PF14271">
    <property type="entry name" value="DUF4359"/>
    <property type="match status" value="1"/>
</dbReference>
<keyword evidence="3" id="KW-1185">Reference proteome</keyword>
<evidence type="ECO:0000256" key="1">
    <source>
        <dbReference type="SAM" id="SignalP"/>
    </source>
</evidence>
<feature type="signal peptide" evidence="1">
    <location>
        <begin position="1"/>
        <end position="23"/>
    </location>
</feature>
<feature type="chain" id="PRO_5041441573" evidence="1">
    <location>
        <begin position="24"/>
        <end position="126"/>
    </location>
</feature>
<name>A0AA43GUL4_9CYAN</name>
<dbReference type="InterPro" id="IPR025578">
    <property type="entry name" value="DUF4359"/>
</dbReference>
<proteinExistence type="predicted"/>
<comment type="caution">
    <text evidence="2">The sequence shown here is derived from an EMBL/GenBank/DDBJ whole genome shotgun (WGS) entry which is preliminary data.</text>
</comment>